<dbReference type="GO" id="GO:0001228">
    <property type="term" value="F:DNA-binding transcription activator activity, RNA polymerase II-specific"/>
    <property type="evidence" value="ECO:0007669"/>
    <property type="project" value="TreeGrafter"/>
</dbReference>
<dbReference type="EMBL" id="MU853800">
    <property type="protein sequence ID" value="KAK3940166.1"/>
    <property type="molecule type" value="Genomic_DNA"/>
</dbReference>
<comment type="caution">
    <text evidence="4">The sequence shown here is derived from an EMBL/GenBank/DDBJ whole genome shotgun (WGS) entry which is preliminary data.</text>
</comment>
<evidence type="ECO:0000256" key="2">
    <source>
        <dbReference type="SAM" id="MobiDB-lite"/>
    </source>
</evidence>
<dbReference type="PROSITE" id="PS50048">
    <property type="entry name" value="ZN2_CY6_FUNGAL_2"/>
    <property type="match status" value="1"/>
</dbReference>
<dbReference type="AlphaFoldDB" id="A0AAN6N7R3"/>
<protein>
    <submittedName>
        <fullName evidence="4">C6 transcription factor PTB64984.1 putative C6 transcription factor</fullName>
    </submittedName>
</protein>
<keyword evidence="5" id="KW-1185">Reference proteome</keyword>
<evidence type="ECO:0000313" key="4">
    <source>
        <dbReference type="EMBL" id="KAK3940166.1"/>
    </source>
</evidence>
<dbReference type="PROSITE" id="PS00463">
    <property type="entry name" value="ZN2_CY6_FUNGAL_1"/>
    <property type="match status" value="1"/>
</dbReference>
<dbReference type="CDD" id="cd00067">
    <property type="entry name" value="GAL4"/>
    <property type="match status" value="1"/>
</dbReference>
<evidence type="ECO:0000313" key="5">
    <source>
        <dbReference type="Proteomes" id="UP001303473"/>
    </source>
</evidence>
<reference evidence="5" key="1">
    <citation type="journal article" date="2023" name="Mol. Phylogenet. Evol.">
        <title>Genome-scale phylogeny and comparative genomics of the fungal order Sordariales.</title>
        <authorList>
            <person name="Hensen N."/>
            <person name="Bonometti L."/>
            <person name="Westerberg I."/>
            <person name="Brannstrom I.O."/>
            <person name="Guillou S."/>
            <person name="Cros-Aarteil S."/>
            <person name="Calhoun S."/>
            <person name="Haridas S."/>
            <person name="Kuo A."/>
            <person name="Mondo S."/>
            <person name="Pangilinan J."/>
            <person name="Riley R."/>
            <person name="LaButti K."/>
            <person name="Andreopoulos B."/>
            <person name="Lipzen A."/>
            <person name="Chen C."/>
            <person name="Yan M."/>
            <person name="Daum C."/>
            <person name="Ng V."/>
            <person name="Clum A."/>
            <person name="Steindorff A."/>
            <person name="Ohm R.A."/>
            <person name="Martin F."/>
            <person name="Silar P."/>
            <person name="Natvig D.O."/>
            <person name="Lalanne C."/>
            <person name="Gautier V."/>
            <person name="Ament-Velasquez S.L."/>
            <person name="Kruys A."/>
            <person name="Hutchinson M.I."/>
            <person name="Powell A.J."/>
            <person name="Barry K."/>
            <person name="Miller A.N."/>
            <person name="Grigoriev I.V."/>
            <person name="Debuchy R."/>
            <person name="Gladieux P."/>
            <person name="Hiltunen Thoren M."/>
            <person name="Johannesson H."/>
        </authorList>
    </citation>
    <scope>NUCLEOTIDE SEQUENCE [LARGE SCALE GENOMIC DNA]</scope>
    <source>
        <strain evidence="5">CBS 340.73</strain>
    </source>
</reference>
<proteinExistence type="predicted"/>
<feature type="region of interest" description="Disordered" evidence="2">
    <location>
        <begin position="29"/>
        <end position="51"/>
    </location>
</feature>
<dbReference type="SMART" id="SM00066">
    <property type="entry name" value="GAL4"/>
    <property type="match status" value="1"/>
</dbReference>
<organism evidence="4 5">
    <name type="scientific">Diplogelasinospora grovesii</name>
    <dbReference type="NCBI Taxonomy" id="303347"/>
    <lineage>
        <taxon>Eukaryota</taxon>
        <taxon>Fungi</taxon>
        <taxon>Dikarya</taxon>
        <taxon>Ascomycota</taxon>
        <taxon>Pezizomycotina</taxon>
        <taxon>Sordariomycetes</taxon>
        <taxon>Sordariomycetidae</taxon>
        <taxon>Sordariales</taxon>
        <taxon>Diplogelasinosporaceae</taxon>
        <taxon>Diplogelasinospora</taxon>
    </lineage>
</organism>
<keyword evidence="1" id="KW-0539">Nucleus</keyword>
<dbReference type="SUPFAM" id="SSF57701">
    <property type="entry name" value="Zn2/Cys6 DNA-binding domain"/>
    <property type="match status" value="1"/>
</dbReference>
<dbReference type="PANTHER" id="PTHR47784:SF5">
    <property type="entry name" value="STEROL UPTAKE CONTROL PROTEIN 2"/>
    <property type="match status" value="1"/>
</dbReference>
<dbReference type="InterPro" id="IPR001138">
    <property type="entry name" value="Zn2Cys6_DnaBD"/>
</dbReference>
<evidence type="ECO:0000259" key="3">
    <source>
        <dbReference type="PROSITE" id="PS50048"/>
    </source>
</evidence>
<name>A0AAN6N7R3_9PEZI</name>
<sequence>MQNMIDSPDIRRPSPGKLSFDKFVSMNKKSFDTASPPGPLNGIRKKRPHSKSRQGCIACKRRRVKCDERSPCSNCTRRKETCTQVDLFHEESVISCAATQPRLTTTPSKSASSEDTKLNLLHLELFHHFTAEIVRTLSFPQIWPMLIQQSFHEEYIMSTILCMAAAHHSFLSPDNPRYGRMAMQLLTKAVRLFRENLCQPITAQNCDALTGTSIMMHYLSWINIGFLDEQQPGKPLDLSKDQLFLLSDGVQRIFMQALPFFWREQSVFIDAALYSPRRHLEEAMWKRGENPYRFADAITRIYDDPRFQPAIQTTELGCPIPSPGDEPVVTEESPYNLGLVIERGLPTVSTTPVGVGETPDESWSSLEIYRALSTFGLPPCRSERDAFSCVARSLSLILSFVDASDTQGGGQLLTPEMVPKQADFDRWFFSFPVMVSGRFQQRELIITGDSRALVVLYHFYRAARLLLTEKESWWAHERSRVMEAAILKELRARGLGVCLKGDM</sequence>
<dbReference type="Pfam" id="PF00172">
    <property type="entry name" value="Zn_clus"/>
    <property type="match status" value="1"/>
</dbReference>
<feature type="domain" description="Zn(2)-C6 fungal-type" evidence="3">
    <location>
        <begin position="55"/>
        <end position="84"/>
    </location>
</feature>
<evidence type="ECO:0000256" key="1">
    <source>
        <dbReference type="ARBA" id="ARBA00023242"/>
    </source>
</evidence>
<dbReference type="Proteomes" id="UP001303473">
    <property type="component" value="Unassembled WGS sequence"/>
</dbReference>
<dbReference type="InterPro" id="IPR036864">
    <property type="entry name" value="Zn2-C6_fun-type_DNA-bd_sf"/>
</dbReference>
<gene>
    <name evidence="4" type="ORF">QBC46DRAFT_386138</name>
</gene>
<dbReference type="GO" id="GO:0008270">
    <property type="term" value="F:zinc ion binding"/>
    <property type="evidence" value="ECO:0007669"/>
    <property type="project" value="InterPro"/>
</dbReference>
<accession>A0AAN6N7R3</accession>
<dbReference type="InterPro" id="IPR053157">
    <property type="entry name" value="Sterol_Uptake_Regulator"/>
</dbReference>
<dbReference type="PANTHER" id="PTHR47784">
    <property type="entry name" value="STEROL UPTAKE CONTROL PROTEIN 2"/>
    <property type="match status" value="1"/>
</dbReference>
<dbReference type="Gene3D" id="4.10.240.10">
    <property type="entry name" value="Zn(2)-C6 fungal-type DNA-binding domain"/>
    <property type="match status" value="1"/>
</dbReference>